<organism evidence="1">
    <name type="scientific">Ignisphaera aggregans</name>
    <dbReference type="NCBI Taxonomy" id="334771"/>
    <lineage>
        <taxon>Archaea</taxon>
        <taxon>Thermoproteota</taxon>
        <taxon>Thermoprotei</taxon>
        <taxon>Desulfurococcales</taxon>
        <taxon>Desulfurococcaceae</taxon>
        <taxon>Ignisphaera</taxon>
    </lineage>
</organism>
<comment type="caution">
    <text evidence="1">The sequence shown here is derived from an EMBL/GenBank/DDBJ whole genome shotgun (WGS) entry which is preliminary data.</text>
</comment>
<gene>
    <name evidence="1" type="ORF">ENM84_08225</name>
</gene>
<protein>
    <submittedName>
        <fullName evidence="1">Uncharacterized protein</fullName>
    </submittedName>
</protein>
<proteinExistence type="predicted"/>
<dbReference type="EMBL" id="DRZI01000350">
    <property type="protein sequence ID" value="HHP82628.1"/>
    <property type="molecule type" value="Genomic_DNA"/>
</dbReference>
<sequence length="117" mass="13269">MATNRARYLSNLYKRKYGAIGKVASKYIEAGYSVEFMHPTRYGAIHIVARGNNQIFAIEVFDKPSTISIDVVNNLLEKSKLIKAKPILAIYSNGPRLTDDAYRFCVENGIKIKRIKE</sequence>
<name>A0A7C5XNP6_9CREN</name>
<evidence type="ECO:0000313" key="1">
    <source>
        <dbReference type="EMBL" id="HHP82628.1"/>
    </source>
</evidence>
<dbReference type="AlphaFoldDB" id="A0A7C5XNP6"/>
<reference evidence="1" key="1">
    <citation type="journal article" date="2020" name="mSystems">
        <title>Genome- and Community-Level Interaction Insights into Carbon Utilization and Element Cycling Functions of Hydrothermarchaeota in Hydrothermal Sediment.</title>
        <authorList>
            <person name="Zhou Z."/>
            <person name="Liu Y."/>
            <person name="Xu W."/>
            <person name="Pan J."/>
            <person name="Luo Z.H."/>
            <person name="Li M."/>
        </authorList>
    </citation>
    <scope>NUCLEOTIDE SEQUENCE [LARGE SCALE GENOMIC DNA]</scope>
    <source>
        <strain evidence="1">SpSt-1121</strain>
    </source>
</reference>
<accession>A0A7C5XNP6</accession>